<sequence length="58" mass="6767">MLKNKCCFPVCSFHMCMPEFDGHTELVPDLVKQLRNICNAYFHGDKIDKTTIKIHVQQ</sequence>
<reference evidence="1" key="1">
    <citation type="submission" date="2014-12" db="EMBL/GenBank/DDBJ databases">
        <title>Insight into the proteome of Arion vulgaris.</title>
        <authorList>
            <person name="Aradska J."/>
            <person name="Bulat T."/>
            <person name="Smidak R."/>
            <person name="Sarate P."/>
            <person name="Gangsoo J."/>
            <person name="Sialana F."/>
            <person name="Bilban M."/>
            <person name="Lubec G."/>
        </authorList>
    </citation>
    <scope>NUCLEOTIDE SEQUENCE</scope>
    <source>
        <tissue evidence="1">Skin</tissue>
    </source>
</reference>
<accession>A0A0B7BVV0</accession>
<proteinExistence type="predicted"/>
<gene>
    <name evidence="1" type="primary">ORF214461</name>
</gene>
<organism evidence="1">
    <name type="scientific">Arion vulgaris</name>
    <dbReference type="NCBI Taxonomy" id="1028688"/>
    <lineage>
        <taxon>Eukaryota</taxon>
        <taxon>Metazoa</taxon>
        <taxon>Spiralia</taxon>
        <taxon>Lophotrochozoa</taxon>
        <taxon>Mollusca</taxon>
        <taxon>Gastropoda</taxon>
        <taxon>Heterobranchia</taxon>
        <taxon>Euthyneura</taxon>
        <taxon>Panpulmonata</taxon>
        <taxon>Eupulmonata</taxon>
        <taxon>Stylommatophora</taxon>
        <taxon>Helicina</taxon>
        <taxon>Arionoidea</taxon>
        <taxon>Arionidae</taxon>
        <taxon>Arion</taxon>
    </lineage>
</organism>
<dbReference type="AlphaFoldDB" id="A0A0B7BVV0"/>
<protein>
    <submittedName>
        <fullName evidence="1">Uncharacterized protein</fullName>
    </submittedName>
</protein>
<evidence type="ECO:0000313" key="1">
    <source>
        <dbReference type="EMBL" id="CEK97042.1"/>
    </source>
</evidence>
<dbReference type="EMBL" id="HACG01050177">
    <property type="protein sequence ID" value="CEK97042.1"/>
    <property type="molecule type" value="Transcribed_RNA"/>
</dbReference>
<name>A0A0B7BVV0_9EUPU</name>